<dbReference type="OMA" id="LEETCHY"/>
<keyword evidence="3" id="KW-0804">Transcription</keyword>
<comment type="caution">
    <text evidence="5">The sequence shown here is derived from an EMBL/GenBank/DDBJ whole genome shotgun (WGS) entry which is preliminary data.</text>
</comment>
<dbReference type="GO" id="GO:0046983">
    <property type="term" value="F:protein dimerization activity"/>
    <property type="evidence" value="ECO:0007669"/>
    <property type="project" value="InterPro"/>
</dbReference>
<evidence type="ECO:0000256" key="3">
    <source>
        <dbReference type="ARBA" id="ARBA00023163"/>
    </source>
</evidence>
<dbReference type="AlphaFoldDB" id="A0A0K9NUC6"/>
<proteinExistence type="inferred from homology"/>
<evidence type="ECO:0000313" key="5">
    <source>
        <dbReference type="EMBL" id="KMZ60389.1"/>
    </source>
</evidence>
<dbReference type="PANTHER" id="PTHR33124">
    <property type="entry name" value="TRANSCRIPTION FACTOR IBH1-LIKE 1"/>
    <property type="match status" value="1"/>
</dbReference>
<sequence>MQPNSSSSPSSTVADPNSPMQGIHFLRLLSRLNSTTSIGRRSRFIRRAAYVSMACSVRPRCAWSRALLRRRVRQQPVIGISRRERSKSMKRDMGMHNNLRMLVPGGREMDACSLLEETCHYIQSLRAQVKVMQVIADSFSQNTC</sequence>
<keyword evidence="6" id="KW-1185">Reference proteome</keyword>
<dbReference type="PANTHER" id="PTHR33124:SF40">
    <property type="entry name" value="TRANSCRIPTION FACTOR IBH1"/>
    <property type="match status" value="1"/>
</dbReference>
<dbReference type="InterPro" id="IPR044660">
    <property type="entry name" value="IBH1-like"/>
</dbReference>
<dbReference type="InterPro" id="IPR036638">
    <property type="entry name" value="HLH_DNA-bd_sf"/>
</dbReference>
<evidence type="ECO:0000259" key="4">
    <source>
        <dbReference type="Pfam" id="PF26576"/>
    </source>
</evidence>
<feature type="domain" description="IBH1-like N-terminal" evidence="4">
    <location>
        <begin position="24"/>
        <end position="72"/>
    </location>
</feature>
<name>A0A0K9NUC6_ZOSMR</name>
<reference evidence="6" key="1">
    <citation type="journal article" date="2016" name="Nature">
        <title>The genome of the seagrass Zostera marina reveals angiosperm adaptation to the sea.</title>
        <authorList>
            <person name="Olsen J.L."/>
            <person name="Rouze P."/>
            <person name="Verhelst B."/>
            <person name="Lin Y.-C."/>
            <person name="Bayer T."/>
            <person name="Collen J."/>
            <person name="Dattolo E."/>
            <person name="De Paoli E."/>
            <person name="Dittami S."/>
            <person name="Maumus F."/>
            <person name="Michel G."/>
            <person name="Kersting A."/>
            <person name="Lauritano C."/>
            <person name="Lohaus R."/>
            <person name="Toepel M."/>
            <person name="Tonon T."/>
            <person name="Vanneste K."/>
            <person name="Amirebrahimi M."/>
            <person name="Brakel J."/>
            <person name="Bostroem C."/>
            <person name="Chovatia M."/>
            <person name="Grimwood J."/>
            <person name="Jenkins J.W."/>
            <person name="Jueterbock A."/>
            <person name="Mraz A."/>
            <person name="Stam W.T."/>
            <person name="Tice H."/>
            <person name="Bornberg-Bauer E."/>
            <person name="Green P.J."/>
            <person name="Pearson G.A."/>
            <person name="Procaccini G."/>
            <person name="Duarte C.M."/>
            <person name="Schmutz J."/>
            <person name="Reusch T.B.H."/>
            <person name="Van de Peer Y."/>
        </authorList>
    </citation>
    <scope>NUCLEOTIDE SEQUENCE [LARGE SCALE GENOMIC DNA]</scope>
    <source>
        <strain evidence="6">cv. Finnish</strain>
    </source>
</reference>
<organism evidence="5 6">
    <name type="scientific">Zostera marina</name>
    <name type="common">Eelgrass</name>
    <dbReference type="NCBI Taxonomy" id="29655"/>
    <lineage>
        <taxon>Eukaryota</taxon>
        <taxon>Viridiplantae</taxon>
        <taxon>Streptophyta</taxon>
        <taxon>Embryophyta</taxon>
        <taxon>Tracheophyta</taxon>
        <taxon>Spermatophyta</taxon>
        <taxon>Magnoliopsida</taxon>
        <taxon>Liliopsida</taxon>
        <taxon>Zosteraceae</taxon>
        <taxon>Zostera</taxon>
    </lineage>
</organism>
<dbReference type="EMBL" id="LFYR01001623">
    <property type="protein sequence ID" value="KMZ60389.1"/>
    <property type="molecule type" value="Genomic_DNA"/>
</dbReference>
<keyword evidence="2" id="KW-0805">Transcription regulation</keyword>
<accession>A0A0K9NUC6</accession>
<evidence type="ECO:0000313" key="6">
    <source>
        <dbReference type="Proteomes" id="UP000036987"/>
    </source>
</evidence>
<dbReference type="OrthoDB" id="786845at2759"/>
<gene>
    <name evidence="5" type="ORF">ZOSMA_5G02570</name>
</gene>
<evidence type="ECO:0000256" key="2">
    <source>
        <dbReference type="ARBA" id="ARBA00023015"/>
    </source>
</evidence>
<dbReference type="Proteomes" id="UP000036987">
    <property type="component" value="Unassembled WGS sequence"/>
</dbReference>
<comment type="similarity">
    <text evidence="1">Belongs to the bHLH protein family.</text>
</comment>
<dbReference type="GO" id="GO:0006355">
    <property type="term" value="P:regulation of DNA-templated transcription"/>
    <property type="evidence" value="ECO:0007669"/>
    <property type="project" value="InterPro"/>
</dbReference>
<dbReference type="Pfam" id="PF26576">
    <property type="entry name" value="IBH1_N"/>
    <property type="match status" value="1"/>
</dbReference>
<protein>
    <submittedName>
        <fullName evidence="5">ILI1 binding bHLH 1</fullName>
    </submittedName>
</protein>
<dbReference type="SUPFAM" id="SSF47459">
    <property type="entry name" value="HLH, helix-loop-helix DNA-binding domain"/>
    <property type="match status" value="1"/>
</dbReference>
<evidence type="ECO:0000256" key="1">
    <source>
        <dbReference type="ARBA" id="ARBA00005510"/>
    </source>
</evidence>
<dbReference type="InterPro" id="IPR059002">
    <property type="entry name" value="IBH1_N"/>
</dbReference>